<keyword evidence="1" id="KW-0479">Metal-binding</keyword>
<dbReference type="EMBL" id="BSXU01006984">
    <property type="protein sequence ID" value="GMG56149.1"/>
    <property type="molecule type" value="Genomic_DNA"/>
</dbReference>
<evidence type="ECO:0000313" key="10">
    <source>
        <dbReference type="Proteomes" id="UP001165063"/>
    </source>
</evidence>
<feature type="compositionally biased region" description="Polar residues" evidence="7">
    <location>
        <begin position="31"/>
        <end position="47"/>
    </location>
</feature>
<keyword evidence="3" id="KW-0862">Zinc</keyword>
<feature type="region of interest" description="Disordered" evidence="7">
    <location>
        <begin position="1"/>
        <end position="47"/>
    </location>
</feature>
<keyword evidence="4" id="KW-0805">Transcription regulation</keyword>
<dbReference type="Proteomes" id="UP001165063">
    <property type="component" value="Unassembled WGS sequence"/>
</dbReference>
<evidence type="ECO:0000313" key="9">
    <source>
        <dbReference type="EMBL" id="GMG56149.1"/>
    </source>
</evidence>
<evidence type="ECO:0000256" key="2">
    <source>
        <dbReference type="ARBA" id="ARBA00022771"/>
    </source>
</evidence>
<evidence type="ECO:0000256" key="3">
    <source>
        <dbReference type="ARBA" id="ARBA00022833"/>
    </source>
</evidence>
<evidence type="ECO:0000256" key="4">
    <source>
        <dbReference type="ARBA" id="ARBA00023015"/>
    </source>
</evidence>
<dbReference type="AlphaFoldDB" id="A0A9W7DKK6"/>
<sequence>MTIPAGSGNDNGGKNKSPIMSATTSSTSSTLNFKSMQLTSTRSDSISTPKRLGEAALLKVGPIKPAILKSDLGDFFPKGVLMHDLSVKPKQKCLQCGSESTPEWRRGPDTAKVLCNACGLFRSKLIKKYGDVVAEELLKKRRDEGKGEDRSTV</sequence>
<evidence type="ECO:0000256" key="6">
    <source>
        <dbReference type="PROSITE-ProRule" id="PRU00094"/>
    </source>
</evidence>
<keyword evidence="2 6" id="KW-0863">Zinc-finger</keyword>
<feature type="compositionally biased region" description="Low complexity" evidence="7">
    <location>
        <begin position="1"/>
        <end position="30"/>
    </location>
</feature>
<evidence type="ECO:0000259" key="8">
    <source>
        <dbReference type="PROSITE" id="PS50114"/>
    </source>
</evidence>
<dbReference type="PANTHER" id="PTHR47172:SF24">
    <property type="entry name" value="GATA ZINC FINGER DOMAIN-CONTAINING PROTEIN 14-RELATED"/>
    <property type="match status" value="1"/>
</dbReference>
<dbReference type="CDD" id="cd00202">
    <property type="entry name" value="ZnF_GATA"/>
    <property type="match status" value="1"/>
</dbReference>
<dbReference type="SUPFAM" id="SSF57716">
    <property type="entry name" value="Glucocorticoid receptor-like (DNA-binding domain)"/>
    <property type="match status" value="1"/>
</dbReference>
<dbReference type="GO" id="GO:0008270">
    <property type="term" value="F:zinc ion binding"/>
    <property type="evidence" value="ECO:0007669"/>
    <property type="project" value="UniProtKB-KW"/>
</dbReference>
<dbReference type="GO" id="GO:0043565">
    <property type="term" value="F:sequence-specific DNA binding"/>
    <property type="evidence" value="ECO:0007669"/>
    <property type="project" value="InterPro"/>
</dbReference>
<reference evidence="9" key="1">
    <citation type="submission" date="2023-04" db="EMBL/GenBank/DDBJ databases">
        <title>Ambrosiozyma monospora NBRC 1965.</title>
        <authorList>
            <person name="Ichikawa N."/>
            <person name="Sato H."/>
            <person name="Tonouchi N."/>
        </authorList>
    </citation>
    <scope>NUCLEOTIDE SEQUENCE</scope>
    <source>
        <strain evidence="9">NBRC 1965</strain>
    </source>
</reference>
<dbReference type="PROSITE" id="PS50114">
    <property type="entry name" value="GATA_ZN_FINGER_2"/>
    <property type="match status" value="1"/>
</dbReference>
<dbReference type="OrthoDB" id="2162994at2759"/>
<dbReference type="InterPro" id="IPR000679">
    <property type="entry name" value="Znf_GATA"/>
</dbReference>
<dbReference type="Gene3D" id="3.30.50.10">
    <property type="entry name" value="Erythroid Transcription Factor GATA-1, subunit A"/>
    <property type="match status" value="1"/>
</dbReference>
<name>A0A9W7DKK6_AMBMO</name>
<keyword evidence="10" id="KW-1185">Reference proteome</keyword>
<dbReference type="PANTHER" id="PTHR47172">
    <property type="entry name" value="OS01G0976800 PROTEIN"/>
    <property type="match status" value="1"/>
</dbReference>
<dbReference type="InterPro" id="IPR013088">
    <property type="entry name" value="Znf_NHR/GATA"/>
</dbReference>
<dbReference type="Pfam" id="PF00320">
    <property type="entry name" value="GATA"/>
    <property type="match status" value="1"/>
</dbReference>
<dbReference type="SMART" id="SM00401">
    <property type="entry name" value="ZnF_GATA"/>
    <property type="match status" value="1"/>
</dbReference>
<comment type="caution">
    <text evidence="9">The sequence shown here is derived from an EMBL/GenBank/DDBJ whole genome shotgun (WGS) entry which is preliminary data.</text>
</comment>
<dbReference type="GO" id="GO:0006355">
    <property type="term" value="P:regulation of DNA-templated transcription"/>
    <property type="evidence" value="ECO:0007669"/>
    <property type="project" value="InterPro"/>
</dbReference>
<evidence type="ECO:0000256" key="7">
    <source>
        <dbReference type="SAM" id="MobiDB-lite"/>
    </source>
</evidence>
<evidence type="ECO:0000256" key="1">
    <source>
        <dbReference type="ARBA" id="ARBA00022723"/>
    </source>
</evidence>
<feature type="domain" description="GATA-type" evidence="8">
    <location>
        <begin position="87"/>
        <end position="121"/>
    </location>
</feature>
<keyword evidence="5" id="KW-0804">Transcription</keyword>
<proteinExistence type="predicted"/>
<gene>
    <name evidence="9" type="ORF">Amon01_000821600</name>
</gene>
<evidence type="ECO:0000256" key="5">
    <source>
        <dbReference type="ARBA" id="ARBA00023163"/>
    </source>
</evidence>
<organism evidence="9 10">
    <name type="scientific">Ambrosiozyma monospora</name>
    <name type="common">Yeast</name>
    <name type="synonym">Endomycopsis monosporus</name>
    <dbReference type="NCBI Taxonomy" id="43982"/>
    <lineage>
        <taxon>Eukaryota</taxon>
        <taxon>Fungi</taxon>
        <taxon>Dikarya</taxon>
        <taxon>Ascomycota</taxon>
        <taxon>Saccharomycotina</taxon>
        <taxon>Pichiomycetes</taxon>
        <taxon>Pichiales</taxon>
        <taxon>Pichiaceae</taxon>
        <taxon>Ambrosiozyma</taxon>
    </lineage>
</organism>
<accession>A0A9W7DKK6</accession>
<protein>
    <submittedName>
        <fullName evidence="9">Unnamed protein product</fullName>
    </submittedName>
</protein>